<evidence type="ECO:0000313" key="10">
    <source>
        <dbReference type="Proteomes" id="UP000058636"/>
    </source>
</evidence>
<evidence type="ECO:0000256" key="4">
    <source>
        <dbReference type="ARBA" id="ARBA00022475"/>
    </source>
</evidence>
<evidence type="ECO:0000256" key="3">
    <source>
        <dbReference type="ARBA" id="ARBA00022448"/>
    </source>
</evidence>
<dbReference type="PANTHER" id="PTHR30269">
    <property type="entry name" value="TRANSMEMBRANE PROTEIN YFCA"/>
    <property type="match status" value="1"/>
</dbReference>
<gene>
    <name evidence="9" type="ORF">XD57_1215</name>
</gene>
<accession>A0A117L2G5</accession>
<organism evidence="9 10">
    <name type="scientific">Thermotoga petrophila</name>
    <dbReference type="NCBI Taxonomy" id="93929"/>
    <lineage>
        <taxon>Bacteria</taxon>
        <taxon>Thermotogati</taxon>
        <taxon>Thermotogota</taxon>
        <taxon>Thermotogae</taxon>
        <taxon>Thermotogales</taxon>
        <taxon>Thermotogaceae</taxon>
        <taxon>Thermotoga</taxon>
    </lineage>
</organism>
<dbReference type="AlphaFoldDB" id="A0A117L2G5"/>
<keyword evidence="4 8" id="KW-1003">Cell membrane</keyword>
<evidence type="ECO:0000256" key="5">
    <source>
        <dbReference type="ARBA" id="ARBA00022692"/>
    </source>
</evidence>
<keyword evidence="7 8" id="KW-0472">Membrane</keyword>
<name>A0A117L2G5_9THEM</name>
<evidence type="ECO:0000256" key="6">
    <source>
        <dbReference type="ARBA" id="ARBA00022989"/>
    </source>
</evidence>
<protein>
    <recommendedName>
        <fullName evidence="8">Probable membrane transporter protein</fullName>
    </recommendedName>
</protein>
<feature type="transmembrane region" description="Helical" evidence="8">
    <location>
        <begin position="223"/>
        <end position="240"/>
    </location>
</feature>
<comment type="caution">
    <text evidence="9">The sequence shown here is derived from an EMBL/GenBank/DDBJ whole genome shotgun (WGS) entry which is preliminary data.</text>
</comment>
<evidence type="ECO:0000256" key="2">
    <source>
        <dbReference type="ARBA" id="ARBA00009142"/>
    </source>
</evidence>
<evidence type="ECO:0000256" key="7">
    <source>
        <dbReference type="ARBA" id="ARBA00023136"/>
    </source>
</evidence>
<reference evidence="9 10" key="1">
    <citation type="journal article" date="2015" name="MBio">
        <title>Genome-Resolved Metagenomic Analysis Reveals Roles for Candidate Phyla and Other Microbial Community Members in Biogeochemical Transformations in Oil Reservoirs.</title>
        <authorList>
            <person name="Hu P."/>
            <person name="Tom L."/>
            <person name="Singh A."/>
            <person name="Thomas B.C."/>
            <person name="Baker B.J."/>
            <person name="Piceno Y.M."/>
            <person name="Andersen G.L."/>
            <person name="Banfield J.F."/>
        </authorList>
    </citation>
    <scope>NUCLEOTIDE SEQUENCE [LARGE SCALE GENOMIC DNA]</scope>
    <source>
        <strain evidence="9">46_26</strain>
    </source>
</reference>
<dbReference type="PANTHER" id="PTHR30269:SF0">
    <property type="entry name" value="MEMBRANE TRANSPORTER PROTEIN YFCA-RELATED"/>
    <property type="match status" value="1"/>
</dbReference>
<dbReference type="RefSeq" id="WP_012895848.1">
    <property type="nucleotide sequence ID" value="NZ_DAITJQ010000002.1"/>
</dbReference>
<keyword evidence="3" id="KW-0813">Transport</keyword>
<comment type="subcellular location">
    <subcellularLocation>
        <location evidence="1 8">Cell membrane</location>
        <topology evidence="1 8">Multi-pass membrane protein</topology>
    </subcellularLocation>
</comment>
<evidence type="ECO:0000256" key="8">
    <source>
        <dbReference type="RuleBase" id="RU363041"/>
    </source>
</evidence>
<feature type="transmembrane region" description="Helical" evidence="8">
    <location>
        <begin position="70"/>
        <end position="89"/>
    </location>
</feature>
<feature type="transmembrane region" description="Helical" evidence="8">
    <location>
        <begin position="129"/>
        <end position="158"/>
    </location>
</feature>
<keyword evidence="6 8" id="KW-1133">Transmembrane helix</keyword>
<feature type="transmembrane region" description="Helical" evidence="8">
    <location>
        <begin position="170"/>
        <end position="189"/>
    </location>
</feature>
<feature type="transmembrane region" description="Helical" evidence="8">
    <location>
        <begin position="196"/>
        <end position="217"/>
    </location>
</feature>
<dbReference type="EMBL" id="LGFG01000109">
    <property type="protein sequence ID" value="KUK22690.1"/>
    <property type="molecule type" value="Genomic_DNA"/>
</dbReference>
<feature type="transmembrane region" description="Helical" evidence="8">
    <location>
        <begin position="95"/>
        <end position="113"/>
    </location>
</feature>
<dbReference type="InterPro" id="IPR002781">
    <property type="entry name" value="TM_pro_TauE-like"/>
</dbReference>
<proteinExistence type="inferred from homology"/>
<evidence type="ECO:0000256" key="1">
    <source>
        <dbReference type="ARBA" id="ARBA00004651"/>
    </source>
</evidence>
<dbReference type="Proteomes" id="UP000058636">
    <property type="component" value="Unassembled WGS sequence"/>
</dbReference>
<dbReference type="PATRIC" id="fig|93930.3.peg.226"/>
<dbReference type="GO" id="GO:0005886">
    <property type="term" value="C:plasma membrane"/>
    <property type="evidence" value="ECO:0007669"/>
    <property type="project" value="UniProtKB-SubCell"/>
</dbReference>
<dbReference type="InterPro" id="IPR052017">
    <property type="entry name" value="TSUP"/>
</dbReference>
<sequence length="241" mass="26239">MIVLVFLGGILAGFLNVLAGGGSMITLPILTALGLGIDVANGTNRIAIILQNLVAIERFKAKKVLKIKEAILVALPAIVGAILGSSIAVQIEKEMLQKIVGVIFLVMAVSLVWKPRIWLEDRFVKRNWVLIYIVFFLIGVYGGFIQAGVGFLLMPAIALLLGYELVKTNAVKVFIVASYNIISLVIFILNGKVNFLYGFILALGNMTGAWLAATFSIKKGANWVRWIVFTAVIVVGIRYVF</sequence>
<comment type="similarity">
    <text evidence="2 8">Belongs to the 4-toluene sulfonate uptake permease (TSUP) (TC 2.A.102) family.</text>
</comment>
<keyword evidence="5 8" id="KW-0812">Transmembrane</keyword>
<dbReference type="Pfam" id="PF01925">
    <property type="entry name" value="TauE"/>
    <property type="match status" value="1"/>
</dbReference>
<evidence type="ECO:0000313" key="9">
    <source>
        <dbReference type="EMBL" id="KUK22690.1"/>
    </source>
</evidence>